<dbReference type="OrthoDB" id="7937304at2"/>
<sequence length="612" mass="67038">MFTRRTFLESAAAGALFARAGLAFAAQPGTADAALQAMLQRHAEDMLARSPQEATGAGYDIGDHAALRGMLDDRSLAGRARDRAAVASARVELETSIDRTALSPRSRLDYDIAHFVYENLAFGLGSYGYMDLNLRPSPYVVSQMNGAYYWLPDFIGSRHPLETAADREAWISRLRAYAEVIDQETQRIRHDALQGVSPPGFVIDRTIPQIELLRDTPVLESNLTAPAIRRAREAGLADLQRPAQQIFTAEVVPALNRQVEMLRSLRADASDIGGVWRLPEGDRYYAGAVRSNTTSDISPGELHREGLAQCEDLIARIDTLLRAQGMTSGTVGERIAALDRDPRFLLPATDAGREALLERAQGFVEEAVARLPQAFGNTHVNPLRVRRIPEAIENGAPGAFYSGGADGEPGIYSLNLKNPAEHPLWRLATLTHHEAVPGHHFQYSVLSTAGDLPLFRQIVRFSAYTEGWALYAQQVAREMGVFEGEPFAVIGELQSQLFRAARIVVDTGMHHERWSREQAVDWMVNNAGEQRESTEREVVRYSVYPGQACSFKVGANSIVAAREAARSRLGASFDVRNFHDLVLESGPMPMAVLAQAVEQWDGGPAAGAATDG</sequence>
<evidence type="ECO:0000313" key="3">
    <source>
        <dbReference type="Proteomes" id="UP000198462"/>
    </source>
</evidence>
<protein>
    <submittedName>
        <fullName evidence="2">DUF885 domain-containing protein</fullName>
    </submittedName>
</protein>
<name>A0A219B720_9SPHN</name>
<evidence type="ECO:0000313" key="2">
    <source>
        <dbReference type="EMBL" id="OWV33589.1"/>
    </source>
</evidence>
<gene>
    <name evidence="2" type="ORF">B5C34_09025</name>
</gene>
<keyword evidence="3" id="KW-1185">Reference proteome</keyword>
<dbReference type="PROSITE" id="PS51318">
    <property type="entry name" value="TAT"/>
    <property type="match status" value="1"/>
</dbReference>
<dbReference type="Proteomes" id="UP000198462">
    <property type="component" value="Unassembled WGS sequence"/>
</dbReference>
<feature type="signal peptide" evidence="1">
    <location>
        <begin position="1"/>
        <end position="25"/>
    </location>
</feature>
<evidence type="ECO:0000256" key="1">
    <source>
        <dbReference type="SAM" id="SignalP"/>
    </source>
</evidence>
<keyword evidence="1" id="KW-0732">Signal</keyword>
<feature type="chain" id="PRO_5012352312" evidence="1">
    <location>
        <begin position="26"/>
        <end position="612"/>
    </location>
</feature>
<comment type="caution">
    <text evidence="2">The sequence shown here is derived from an EMBL/GenBank/DDBJ whole genome shotgun (WGS) entry which is preliminary data.</text>
</comment>
<accession>A0A219B720</accession>
<reference evidence="3" key="1">
    <citation type="submission" date="2017-05" db="EMBL/GenBank/DDBJ databases">
        <authorList>
            <person name="Lin X."/>
        </authorList>
    </citation>
    <scope>NUCLEOTIDE SEQUENCE [LARGE SCALE GENOMIC DNA]</scope>
    <source>
        <strain evidence="3">JLT2012</strain>
    </source>
</reference>
<dbReference type="AlphaFoldDB" id="A0A219B720"/>
<dbReference type="RefSeq" id="WP_088712362.1">
    <property type="nucleotide sequence ID" value="NZ_NFZT01000001.1"/>
</dbReference>
<dbReference type="EMBL" id="NFZT01000001">
    <property type="protein sequence ID" value="OWV33589.1"/>
    <property type="molecule type" value="Genomic_DNA"/>
</dbReference>
<dbReference type="InterPro" id="IPR006311">
    <property type="entry name" value="TAT_signal"/>
</dbReference>
<proteinExistence type="predicted"/>
<dbReference type="InterPro" id="IPR010281">
    <property type="entry name" value="DUF885"/>
</dbReference>
<dbReference type="PANTHER" id="PTHR33361:SF2">
    <property type="entry name" value="DUF885 DOMAIN-CONTAINING PROTEIN"/>
    <property type="match status" value="1"/>
</dbReference>
<organism evidence="2 3">
    <name type="scientific">Pacificimonas flava</name>
    <dbReference type="NCBI Taxonomy" id="1234595"/>
    <lineage>
        <taxon>Bacteria</taxon>
        <taxon>Pseudomonadati</taxon>
        <taxon>Pseudomonadota</taxon>
        <taxon>Alphaproteobacteria</taxon>
        <taxon>Sphingomonadales</taxon>
        <taxon>Sphingosinicellaceae</taxon>
        <taxon>Pacificimonas</taxon>
    </lineage>
</organism>
<dbReference type="PANTHER" id="PTHR33361">
    <property type="entry name" value="GLR0591 PROTEIN"/>
    <property type="match status" value="1"/>
</dbReference>
<dbReference type="Pfam" id="PF05960">
    <property type="entry name" value="DUF885"/>
    <property type="match status" value="1"/>
</dbReference>